<dbReference type="InterPro" id="IPR023803">
    <property type="entry name" value="Ribosomal_bS16_dom_sf"/>
</dbReference>
<name>A0A5C5Y6Z3_9PLAN</name>
<sequence length="149" mass="16385">MAVRIRMKKMGRTHRPFFRICAMDQRSPRDGRVIEELGYYDPMCPETDARVTLKADRVDYWLSVGARPSDKVGVLIKKYGTEGTHLAAREAALERLGKRKEYTFTPPAPQPAKKEEPKAEEKPADDAAPAEEAAAAEGGEAPAAEAAGE</sequence>
<dbReference type="GO" id="GO:0015935">
    <property type="term" value="C:small ribosomal subunit"/>
    <property type="evidence" value="ECO:0007669"/>
    <property type="project" value="TreeGrafter"/>
</dbReference>
<dbReference type="NCBIfam" id="TIGR00002">
    <property type="entry name" value="S16"/>
    <property type="match status" value="1"/>
</dbReference>
<dbReference type="Proteomes" id="UP000317238">
    <property type="component" value="Unassembled WGS sequence"/>
</dbReference>
<dbReference type="InterPro" id="IPR000307">
    <property type="entry name" value="Ribosomal_bS16"/>
</dbReference>
<evidence type="ECO:0000313" key="5">
    <source>
        <dbReference type="EMBL" id="TWT71060.1"/>
    </source>
</evidence>
<accession>A0A5C5Y6Z3</accession>
<evidence type="ECO:0000256" key="1">
    <source>
        <dbReference type="ARBA" id="ARBA00022980"/>
    </source>
</evidence>
<proteinExistence type="inferred from homology"/>
<evidence type="ECO:0000256" key="4">
    <source>
        <dbReference type="SAM" id="MobiDB-lite"/>
    </source>
</evidence>
<gene>
    <name evidence="3 5" type="primary">rpsP</name>
    <name evidence="5" type="ORF">Pan14r_33700</name>
</gene>
<dbReference type="Pfam" id="PF00886">
    <property type="entry name" value="Ribosomal_S16"/>
    <property type="match status" value="1"/>
</dbReference>
<organism evidence="5 6">
    <name type="scientific">Crateriforma conspicua</name>
    <dbReference type="NCBI Taxonomy" id="2527996"/>
    <lineage>
        <taxon>Bacteria</taxon>
        <taxon>Pseudomonadati</taxon>
        <taxon>Planctomycetota</taxon>
        <taxon>Planctomycetia</taxon>
        <taxon>Planctomycetales</taxon>
        <taxon>Planctomycetaceae</taxon>
        <taxon>Crateriforma</taxon>
    </lineage>
</organism>
<dbReference type="Gene3D" id="3.30.1320.10">
    <property type="match status" value="1"/>
</dbReference>
<feature type="compositionally biased region" description="Basic and acidic residues" evidence="4">
    <location>
        <begin position="112"/>
        <end position="125"/>
    </location>
</feature>
<feature type="compositionally biased region" description="Low complexity" evidence="4">
    <location>
        <begin position="126"/>
        <end position="149"/>
    </location>
</feature>
<dbReference type="PANTHER" id="PTHR12919">
    <property type="entry name" value="30S RIBOSOMAL PROTEIN S16"/>
    <property type="match status" value="1"/>
</dbReference>
<dbReference type="GO" id="GO:0006412">
    <property type="term" value="P:translation"/>
    <property type="evidence" value="ECO:0007669"/>
    <property type="project" value="UniProtKB-UniRule"/>
</dbReference>
<protein>
    <recommendedName>
        <fullName evidence="3">Small ribosomal subunit protein bS16</fullName>
    </recommendedName>
</protein>
<dbReference type="PANTHER" id="PTHR12919:SF20">
    <property type="entry name" value="SMALL RIBOSOMAL SUBUNIT PROTEIN BS16M"/>
    <property type="match status" value="1"/>
</dbReference>
<reference evidence="5 6" key="1">
    <citation type="submission" date="2019-02" db="EMBL/GenBank/DDBJ databases">
        <title>Deep-cultivation of Planctomycetes and their phenomic and genomic characterization uncovers novel biology.</title>
        <authorList>
            <person name="Wiegand S."/>
            <person name="Jogler M."/>
            <person name="Boedeker C."/>
            <person name="Pinto D."/>
            <person name="Vollmers J."/>
            <person name="Rivas-Marin E."/>
            <person name="Kohn T."/>
            <person name="Peeters S.H."/>
            <person name="Heuer A."/>
            <person name="Rast P."/>
            <person name="Oberbeckmann S."/>
            <person name="Bunk B."/>
            <person name="Jeske O."/>
            <person name="Meyerdierks A."/>
            <person name="Storesund J.E."/>
            <person name="Kallscheuer N."/>
            <person name="Luecker S."/>
            <person name="Lage O.M."/>
            <person name="Pohl T."/>
            <person name="Merkel B.J."/>
            <person name="Hornburger P."/>
            <person name="Mueller R.-W."/>
            <person name="Bruemmer F."/>
            <person name="Labrenz M."/>
            <person name="Spormann A.M."/>
            <person name="Op Den Camp H."/>
            <person name="Overmann J."/>
            <person name="Amann R."/>
            <person name="Jetten M.S.M."/>
            <person name="Mascher T."/>
            <person name="Medema M.H."/>
            <person name="Devos D.P."/>
            <person name="Kaster A.-K."/>
            <person name="Ovreas L."/>
            <person name="Rohde M."/>
            <person name="Galperin M.Y."/>
            <person name="Jogler C."/>
        </authorList>
    </citation>
    <scope>NUCLEOTIDE SEQUENCE [LARGE SCALE GENOMIC DNA]</scope>
    <source>
        <strain evidence="5 6">Pan14r</strain>
    </source>
</reference>
<dbReference type="GO" id="GO:0005737">
    <property type="term" value="C:cytoplasm"/>
    <property type="evidence" value="ECO:0007669"/>
    <property type="project" value="UniProtKB-ARBA"/>
</dbReference>
<dbReference type="AlphaFoldDB" id="A0A5C5Y6Z3"/>
<evidence type="ECO:0000256" key="3">
    <source>
        <dbReference type="HAMAP-Rule" id="MF_00385"/>
    </source>
</evidence>
<dbReference type="HAMAP" id="MF_00385">
    <property type="entry name" value="Ribosomal_bS16"/>
    <property type="match status" value="1"/>
</dbReference>
<dbReference type="SUPFAM" id="SSF54565">
    <property type="entry name" value="Ribosomal protein S16"/>
    <property type="match status" value="1"/>
</dbReference>
<dbReference type="GO" id="GO:0003735">
    <property type="term" value="F:structural constituent of ribosome"/>
    <property type="evidence" value="ECO:0007669"/>
    <property type="project" value="InterPro"/>
</dbReference>
<keyword evidence="1 3" id="KW-0689">Ribosomal protein</keyword>
<comment type="similarity">
    <text evidence="3">Belongs to the bacterial ribosomal protein bS16 family.</text>
</comment>
<evidence type="ECO:0000256" key="2">
    <source>
        <dbReference type="ARBA" id="ARBA00023274"/>
    </source>
</evidence>
<dbReference type="EMBL" id="SJPL01000001">
    <property type="protein sequence ID" value="TWT71060.1"/>
    <property type="molecule type" value="Genomic_DNA"/>
</dbReference>
<comment type="caution">
    <text evidence="5">The sequence shown here is derived from an EMBL/GenBank/DDBJ whole genome shotgun (WGS) entry which is preliminary data.</text>
</comment>
<keyword evidence="2 3" id="KW-0687">Ribonucleoprotein</keyword>
<evidence type="ECO:0000313" key="6">
    <source>
        <dbReference type="Proteomes" id="UP000317238"/>
    </source>
</evidence>
<keyword evidence="6" id="KW-1185">Reference proteome</keyword>
<feature type="region of interest" description="Disordered" evidence="4">
    <location>
        <begin position="97"/>
        <end position="149"/>
    </location>
</feature>